<evidence type="ECO:0000313" key="1">
    <source>
        <dbReference type="EMBL" id="KAG5569899.1"/>
    </source>
</evidence>
<comment type="caution">
    <text evidence="1">The sequence shown here is derived from an EMBL/GenBank/DDBJ whole genome shotgun (WGS) entry which is preliminary data.</text>
</comment>
<proteinExistence type="predicted"/>
<dbReference type="EMBL" id="JACXVP010000012">
    <property type="protein sequence ID" value="KAG5569899.1"/>
    <property type="molecule type" value="Genomic_DNA"/>
</dbReference>
<name>A0A9J5W302_SOLCO</name>
<dbReference type="Proteomes" id="UP000824120">
    <property type="component" value="Chromosome 12"/>
</dbReference>
<keyword evidence="2" id="KW-1185">Reference proteome</keyword>
<gene>
    <name evidence="1" type="ORF">H5410_059665</name>
</gene>
<protein>
    <submittedName>
        <fullName evidence="1">Uncharacterized protein</fullName>
    </submittedName>
</protein>
<organism evidence="1 2">
    <name type="scientific">Solanum commersonii</name>
    <name type="common">Commerson's wild potato</name>
    <name type="synonym">Commerson's nightshade</name>
    <dbReference type="NCBI Taxonomy" id="4109"/>
    <lineage>
        <taxon>Eukaryota</taxon>
        <taxon>Viridiplantae</taxon>
        <taxon>Streptophyta</taxon>
        <taxon>Embryophyta</taxon>
        <taxon>Tracheophyta</taxon>
        <taxon>Spermatophyta</taxon>
        <taxon>Magnoliopsida</taxon>
        <taxon>eudicotyledons</taxon>
        <taxon>Gunneridae</taxon>
        <taxon>Pentapetalae</taxon>
        <taxon>asterids</taxon>
        <taxon>lamiids</taxon>
        <taxon>Solanales</taxon>
        <taxon>Solanaceae</taxon>
        <taxon>Solanoideae</taxon>
        <taxon>Solaneae</taxon>
        <taxon>Solanum</taxon>
    </lineage>
</organism>
<evidence type="ECO:0000313" key="2">
    <source>
        <dbReference type="Proteomes" id="UP000824120"/>
    </source>
</evidence>
<dbReference type="AlphaFoldDB" id="A0A9J5W302"/>
<sequence length="70" mass="8008">MLCSNASSRDAGLRVCQQWQFETMASWSYATQRVSHLGDYGESSPWDILPICMRILSSKLFIETSNQVIY</sequence>
<accession>A0A9J5W302</accession>
<reference evidence="1 2" key="1">
    <citation type="submission" date="2020-09" db="EMBL/GenBank/DDBJ databases">
        <title>De no assembly of potato wild relative species, Solanum commersonii.</title>
        <authorList>
            <person name="Cho K."/>
        </authorList>
    </citation>
    <scope>NUCLEOTIDE SEQUENCE [LARGE SCALE GENOMIC DNA]</scope>
    <source>
        <strain evidence="1">LZ3.2</strain>
        <tissue evidence="1">Leaf</tissue>
    </source>
</reference>